<keyword evidence="4" id="KW-1185">Reference proteome</keyword>
<dbReference type="Proteomes" id="UP000068167">
    <property type="component" value="Chromosome"/>
</dbReference>
<gene>
    <name evidence="3" type="ORF">VL20_910</name>
</gene>
<dbReference type="InterPro" id="IPR023093">
    <property type="entry name" value="ScpA-like_C"/>
</dbReference>
<accession>A0A0K1RW48</accession>
<dbReference type="PATRIC" id="fig|1638788.3.peg.915"/>
<organism evidence="3 4">
    <name type="scientific">Microcystis panniformis FACHB-1757</name>
    <dbReference type="NCBI Taxonomy" id="1638788"/>
    <lineage>
        <taxon>Bacteria</taxon>
        <taxon>Bacillati</taxon>
        <taxon>Cyanobacteriota</taxon>
        <taxon>Cyanophyceae</taxon>
        <taxon>Oscillatoriophycideae</taxon>
        <taxon>Chroococcales</taxon>
        <taxon>Microcystaceae</taxon>
        <taxon>Microcystis</taxon>
    </lineage>
</organism>
<evidence type="ECO:0000313" key="3">
    <source>
        <dbReference type="EMBL" id="AKV66099.1"/>
    </source>
</evidence>
<dbReference type="InterPro" id="IPR003768">
    <property type="entry name" value="ScpA"/>
</dbReference>
<name>A0A0K1RW48_9CHRO</name>
<dbReference type="PANTHER" id="PTHR33969:SF2">
    <property type="entry name" value="SEGREGATION AND CONDENSATION PROTEIN A"/>
    <property type="match status" value="1"/>
</dbReference>
<dbReference type="Gene3D" id="6.10.250.2410">
    <property type="match status" value="1"/>
</dbReference>
<dbReference type="PANTHER" id="PTHR33969">
    <property type="entry name" value="SEGREGATION AND CONDENSATION PROTEIN A"/>
    <property type="match status" value="1"/>
</dbReference>
<dbReference type="Gene3D" id="1.10.10.580">
    <property type="entry name" value="Structural maintenance of chromosome 1. Chain E"/>
    <property type="match status" value="1"/>
</dbReference>
<dbReference type="EMBL" id="CP011339">
    <property type="protein sequence ID" value="AKV66099.1"/>
    <property type="molecule type" value="Genomic_DNA"/>
</dbReference>
<reference evidence="3 4" key="1">
    <citation type="journal article" date="2016" name="Stand. Genomic Sci.">
        <title>Complete genome sequence and genomic characterization of Microcystis panniformis FACHB 1757 by third-generation sequencing.</title>
        <authorList>
            <person name="Zhang J.Y."/>
            <person name="Guan R."/>
            <person name="Zhang H.J."/>
            <person name="Li H."/>
            <person name="Xiao P."/>
            <person name="Yu G.L."/>
            <person name="Du L."/>
            <person name="Cao D.M."/>
            <person name="Zhu B.C."/>
            <person name="Li R.H."/>
            <person name="Lu Z.H."/>
        </authorList>
    </citation>
    <scope>NUCLEOTIDE SEQUENCE [LARGE SCALE GENOMIC DNA]</scope>
    <source>
        <strain evidence="3 4">FACHB-1757</strain>
    </source>
</reference>
<evidence type="ECO:0000313" key="4">
    <source>
        <dbReference type="Proteomes" id="UP000068167"/>
    </source>
</evidence>
<keyword evidence="1" id="KW-0159">Chromosome partition</keyword>
<evidence type="ECO:0000256" key="1">
    <source>
        <dbReference type="ARBA" id="ARBA00022829"/>
    </source>
</evidence>
<protein>
    <recommendedName>
        <fullName evidence="2">Segregation and condensation protein A</fullName>
    </recommendedName>
</protein>
<dbReference type="AlphaFoldDB" id="A0A0K1RW48"/>
<dbReference type="RefSeq" id="WP_052275644.1">
    <property type="nucleotide sequence ID" value="NZ_CP011339.1"/>
</dbReference>
<evidence type="ECO:0000256" key="2">
    <source>
        <dbReference type="ARBA" id="ARBA00044777"/>
    </source>
</evidence>
<dbReference type="Pfam" id="PF02616">
    <property type="entry name" value="SMC_ScpA"/>
    <property type="match status" value="1"/>
</dbReference>
<dbReference type="GO" id="GO:0007059">
    <property type="term" value="P:chromosome segregation"/>
    <property type="evidence" value="ECO:0007669"/>
    <property type="project" value="UniProtKB-KW"/>
</dbReference>
<sequence length="261" mass="29863">MTITSASDAIASLLEMAEQGEIDPWDVQVIDVIDRFLAELGLLNDLDLAMAQANLPQSGQAFLWASMLVLFKADTLERLSLDQQEESLIDEEISDLERELRTLPRYLENHIRRRTAAPPPRKRRVTLQELITQLQQIALEIEALPKLAVVVPKPRPQSRREAVQIITELAHQENLTELAAELDFFLQRKFFQLEKKEIEFEYLLDLWQAEKPSSHSATQEKVAIFWALLLLASQSKVELKQEDFYQDLSISLITSSANIPC</sequence>
<proteinExistence type="predicted"/>
<dbReference type="KEGG" id="mpk:VL20_910"/>